<dbReference type="EMBL" id="JBANRG010000006">
    <property type="protein sequence ID" value="KAK7465730.1"/>
    <property type="molecule type" value="Genomic_DNA"/>
</dbReference>
<sequence length="398" mass="40588">MTLLAVLFSYIAILALVPPGSAGPACARKHFKSQECIERCKGKFGYPGYVMNTDRWGAVIQPSSVSAASWNSMISQACGMQSSSSSSSTPISVPAGAIGNDPPSTDLPVVTTRTTSSATVQSTTATVSSTISSISLSSSASSSASTTSSFSFGFSFDDSPSTQNFAPQSTEEPSSSPPPSPTTSSTPPPPPSPTTSSTPPPETTSTKAQDPPKNSGSSNDSGSNNSGSNNSGSNDSGSSDSGSNNSGSSGNSGTTSNSDIQAYLSAHNSVRAQHGAAPLTWSDEAAAKAQQWANNCVFEHSGGKLGAFGENLAAGTGDSYGIAEAIKSWTDEVSSYNPGNPSPSHFTQVVWKATTQVGCAVQSCDGIFDASFGKAKFFVCEYTPQGNVIGQFDENVQA</sequence>
<dbReference type="Proteomes" id="UP001498398">
    <property type="component" value="Unassembled WGS sequence"/>
</dbReference>
<dbReference type="SUPFAM" id="SSF55797">
    <property type="entry name" value="PR-1-like"/>
    <property type="match status" value="1"/>
</dbReference>
<feature type="chain" id="PRO_5045031514" description="SCP domain-containing protein" evidence="2">
    <location>
        <begin position="23"/>
        <end position="398"/>
    </location>
</feature>
<dbReference type="PRINTS" id="PR00837">
    <property type="entry name" value="V5TPXLIKE"/>
</dbReference>
<keyword evidence="6" id="KW-1185">Reference proteome</keyword>
<dbReference type="InterPro" id="IPR035940">
    <property type="entry name" value="CAP_sf"/>
</dbReference>
<feature type="compositionally biased region" description="Pro residues" evidence="1">
    <location>
        <begin position="175"/>
        <end position="202"/>
    </location>
</feature>
<evidence type="ECO:0000256" key="1">
    <source>
        <dbReference type="SAM" id="MobiDB-lite"/>
    </source>
</evidence>
<organism evidence="4 6">
    <name type="scientific">Marasmiellus scandens</name>
    <dbReference type="NCBI Taxonomy" id="2682957"/>
    <lineage>
        <taxon>Eukaryota</taxon>
        <taxon>Fungi</taxon>
        <taxon>Dikarya</taxon>
        <taxon>Basidiomycota</taxon>
        <taxon>Agaricomycotina</taxon>
        <taxon>Agaricomycetes</taxon>
        <taxon>Agaricomycetidae</taxon>
        <taxon>Agaricales</taxon>
        <taxon>Marasmiineae</taxon>
        <taxon>Omphalotaceae</taxon>
        <taxon>Marasmiellus</taxon>
    </lineage>
</organism>
<gene>
    <name evidence="5" type="ORF">VKT23_005701</name>
    <name evidence="4" type="ORF">VKT23_007103</name>
</gene>
<keyword evidence="2" id="KW-0732">Signal</keyword>
<dbReference type="InterPro" id="IPR001283">
    <property type="entry name" value="CRISP-related"/>
</dbReference>
<dbReference type="SMART" id="SM00198">
    <property type="entry name" value="SCP"/>
    <property type="match status" value="1"/>
</dbReference>
<feature type="compositionally biased region" description="Low complexity" evidence="1">
    <location>
        <begin position="214"/>
        <end position="258"/>
    </location>
</feature>
<evidence type="ECO:0000313" key="4">
    <source>
        <dbReference type="EMBL" id="KAK7463764.1"/>
    </source>
</evidence>
<dbReference type="PANTHER" id="PTHR10334">
    <property type="entry name" value="CYSTEINE-RICH SECRETORY PROTEIN-RELATED"/>
    <property type="match status" value="1"/>
</dbReference>
<feature type="region of interest" description="Disordered" evidence="1">
    <location>
        <begin position="159"/>
        <end position="258"/>
    </location>
</feature>
<dbReference type="Gene3D" id="3.40.33.10">
    <property type="entry name" value="CAP"/>
    <property type="match status" value="1"/>
</dbReference>
<dbReference type="Pfam" id="PF00188">
    <property type="entry name" value="CAP"/>
    <property type="match status" value="1"/>
</dbReference>
<accession>A0ABR1JRG1</accession>
<proteinExistence type="predicted"/>
<reference evidence="4 6" key="1">
    <citation type="submission" date="2024-01" db="EMBL/GenBank/DDBJ databases">
        <title>A draft genome for the cacao thread blight pathogen Marasmiellus scandens.</title>
        <authorList>
            <person name="Baruah I.K."/>
            <person name="Leung J."/>
            <person name="Bukari Y."/>
            <person name="Amoako-Attah I."/>
            <person name="Meinhardt L.W."/>
            <person name="Bailey B.A."/>
            <person name="Cohen S.P."/>
        </authorList>
    </citation>
    <scope>NUCLEOTIDE SEQUENCE [LARGE SCALE GENOMIC DNA]</scope>
    <source>
        <strain evidence="4 6">GH-19</strain>
    </source>
</reference>
<feature type="domain" description="SCP" evidence="3">
    <location>
        <begin position="258"/>
        <end position="390"/>
    </location>
</feature>
<feature type="region of interest" description="Disordered" evidence="1">
    <location>
        <begin position="81"/>
        <end position="108"/>
    </location>
</feature>
<feature type="signal peptide" evidence="2">
    <location>
        <begin position="1"/>
        <end position="22"/>
    </location>
</feature>
<evidence type="ECO:0000313" key="5">
    <source>
        <dbReference type="EMBL" id="KAK7465730.1"/>
    </source>
</evidence>
<comment type="caution">
    <text evidence="4">The sequence shown here is derived from an EMBL/GenBank/DDBJ whole genome shotgun (WGS) entry which is preliminary data.</text>
</comment>
<evidence type="ECO:0000259" key="3">
    <source>
        <dbReference type="SMART" id="SM00198"/>
    </source>
</evidence>
<protein>
    <recommendedName>
        <fullName evidence="3">SCP domain-containing protein</fullName>
    </recommendedName>
</protein>
<dbReference type="InterPro" id="IPR014044">
    <property type="entry name" value="CAP_dom"/>
</dbReference>
<dbReference type="EMBL" id="JBANRG010000009">
    <property type="protein sequence ID" value="KAK7463764.1"/>
    <property type="molecule type" value="Genomic_DNA"/>
</dbReference>
<evidence type="ECO:0000256" key="2">
    <source>
        <dbReference type="SAM" id="SignalP"/>
    </source>
</evidence>
<name>A0ABR1JRG1_9AGAR</name>
<evidence type="ECO:0000313" key="6">
    <source>
        <dbReference type="Proteomes" id="UP001498398"/>
    </source>
</evidence>